<accession>A0A398BQS7</accession>
<gene>
    <name evidence="1" type="ORF">D2N39_11405</name>
</gene>
<name>A0A398BQS7_9RHOB</name>
<dbReference type="AlphaFoldDB" id="A0A398BQS7"/>
<dbReference type="EMBL" id="QXXQ01000005">
    <property type="protein sequence ID" value="RID91837.1"/>
    <property type="molecule type" value="Genomic_DNA"/>
</dbReference>
<evidence type="ECO:0000313" key="1">
    <source>
        <dbReference type="EMBL" id="RID91837.1"/>
    </source>
</evidence>
<comment type="caution">
    <text evidence="1">The sequence shown here is derived from an EMBL/GenBank/DDBJ whole genome shotgun (WGS) entry which is preliminary data.</text>
</comment>
<dbReference type="Proteomes" id="UP000266649">
    <property type="component" value="Unassembled WGS sequence"/>
</dbReference>
<evidence type="ECO:0000313" key="2">
    <source>
        <dbReference type="Proteomes" id="UP000266649"/>
    </source>
</evidence>
<dbReference type="Pfam" id="PF10926">
    <property type="entry name" value="DUF2800"/>
    <property type="match status" value="1"/>
</dbReference>
<dbReference type="InterPro" id="IPR021229">
    <property type="entry name" value="DUF2800"/>
</dbReference>
<keyword evidence="2" id="KW-1185">Reference proteome</keyword>
<reference evidence="1 2" key="1">
    <citation type="submission" date="2018-09" db="EMBL/GenBank/DDBJ databases">
        <title>Gemmobacter lutimaris sp. nov., a marine bacterium isolated from tidal flat.</title>
        <authorList>
            <person name="Lee D.W."/>
            <person name="Yoo Y."/>
            <person name="Kim J.-J."/>
            <person name="Kim B.S."/>
        </authorList>
    </citation>
    <scope>NUCLEOTIDE SEQUENCE [LARGE SCALE GENOMIC DNA]</scope>
    <source>
        <strain evidence="1 2">YJ-T1-11</strain>
    </source>
</reference>
<dbReference type="RefSeq" id="WP_147373472.1">
    <property type="nucleotide sequence ID" value="NZ_QXXQ01000005.1"/>
</dbReference>
<organism evidence="1 2">
    <name type="scientific">Gemmobacter lutimaris</name>
    <dbReference type="NCBI Taxonomy" id="2306023"/>
    <lineage>
        <taxon>Bacteria</taxon>
        <taxon>Pseudomonadati</taxon>
        <taxon>Pseudomonadota</taxon>
        <taxon>Alphaproteobacteria</taxon>
        <taxon>Rhodobacterales</taxon>
        <taxon>Paracoccaceae</taxon>
        <taxon>Gemmobacter</taxon>
    </lineage>
</organism>
<sequence>MSAPFGNTGRAHARLGPSDSSRWLSCPGAVNFTKNYPNESSTFADEGTAAHWIREQCLDLGFDAYDFIGTKVRVNGALYECDAEMADFLQPGIDEIRQFDGEVFVEKRINLSRWMPGQFGTLDSGVAGRHLIVISDLKYGRGVPVSAVKNTQQMIYALGFWDNFARHVTDATMFLIIIDQPRHPAGGGYWEVTLDELLAFGEELRVKAAATTDPSAPLIPTQKGCAWCPAANLPNRKGGCPAHNADMFDLLDLEFDDLDAPEQWAPPQIDGLTPERIIALATKKREIEQWLNFIGGAALQHLLDNGPTAGQKAVYGRMPPRKWATEGAAEAFLKQRLGLDATFNKKLITPTQALKAMGKGAELPGGFITQEDPKPTIAPIEDKRDAIAPLVDDFEDYGDDLGTL</sequence>
<dbReference type="OrthoDB" id="9766061at2"/>
<protein>
    <submittedName>
        <fullName evidence="1">DUF2800 domain-containing protein</fullName>
    </submittedName>
</protein>
<proteinExistence type="predicted"/>